<comment type="caution">
    <text evidence="2">The sequence shown here is derived from an EMBL/GenBank/DDBJ whole genome shotgun (WGS) entry which is preliminary data.</text>
</comment>
<accession>A0AA42K3G9</accession>
<feature type="transmembrane region" description="Helical" evidence="1">
    <location>
        <begin position="63"/>
        <end position="83"/>
    </location>
</feature>
<feature type="transmembrane region" description="Helical" evidence="1">
    <location>
        <begin position="32"/>
        <end position="51"/>
    </location>
</feature>
<reference evidence="2" key="1">
    <citation type="submission" date="2023-03" db="EMBL/GenBank/DDBJ databases">
        <title>a new species belonging to Providencia genus.</title>
        <authorList>
            <person name="Yang W."/>
            <person name="Hu F."/>
            <person name="Shen S."/>
            <person name="Ding L."/>
            <person name="Yin D."/>
        </authorList>
    </citation>
    <scope>NUCLEOTIDE SEQUENCE</scope>
    <source>
        <strain evidence="2">CRE-3FA-0001</strain>
    </source>
</reference>
<evidence type="ECO:0000313" key="3">
    <source>
        <dbReference type="Proteomes" id="UP001156701"/>
    </source>
</evidence>
<sequence length="86" mass="9901">MMYLYMILYVVSNYVVVAAPMVAFFKTARLPYILIGAPISMFLIGYAKITLPKHFNYPFDDAFKYGLVALPIMFLIGKIIEIIKRK</sequence>
<proteinExistence type="predicted"/>
<keyword evidence="1" id="KW-0812">Transmembrane</keyword>
<feature type="transmembrane region" description="Helical" evidence="1">
    <location>
        <begin position="6"/>
        <end position="25"/>
    </location>
</feature>
<dbReference type="AlphaFoldDB" id="A0AA42K3G9"/>
<keyword evidence="1" id="KW-0472">Membrane</keyword>
<keyword evidence="1" id="KW-1133">Transmembrane helix</keyword>
<dbReference type="RefSeq" id="WP_278030799.1">
    <property type="nucleotide sequence ID" value="NZ_JARRYG010000038.1"/>
</dbReference>
<gene>
    <name evidence="2" type="ORF">P7V44_21750</name>
</gene>
<evidence type="ECO:0000256" key="1">
    <source>
        <dbReference type="SAM" id="Phobius"/>
    </source>
</evidence>
<name>A0AA42K3G9_9GAMM</name>
<dbReference type="Proteomes" id="UP001156701">
    <property type="component" value="Unassembled WGS sequence"/>
</dbReference>
<dbReference type="EMBL" id="JARRYG010000038">
    <property type="protein sequence ID" value="MDG4698852.1"/>
    <property type="molecule type" value="Genomic_DNA"/>
</dbReference>
<evidence type="ECO:0000313" key="2">
    <source>
        <dbReference type="EMBL" id="MDG4698852.1"/>
    </source>
</evidence>
<protein>
    <submittedName>
        <fullName evidence="2">Uncharacterized protein</fullName>
    </submittedName>
</protein>
<organism evidence="2 3">
    <name type="scientific">Providencia huashanensis</name>
    <dbReference type="NCBI Taxonomy" id="3037798"/>
    <lineage>
        <taxon>Bacteria</taxon>
        <taxon>Pseudomonadati</taxon>
        <taxon>Pseudomonadota</taxon>
        <taxon>Gammaproteobacteria</taxon>
        <taxon>Enterobacterales</taxon>
        <taxon>Morganellaceae</taxon>
        <taxon>Providencia</taxon>
    </lineage>
</organism>